<keyword evidence="8" id="KW-0812">Transmembrane</keyword>
<dbReference type="Pfam" id="PF14537">
    <property type="entry name" value="Cytochrom_c3_2"/>
    <property type="match status" value="1"/>
</dbReference>
<evidence type="ECO:0000256" key="6">
    <source>
        <dbReference type="ARBA" id="ARBA00022982"/>
    </source>
</evidence>
<comment type="subcellular location">
    <subcellularLocation>
        <location evidence="1">Cell envelope</location>
    </subcellularLocation>
</comment>
<keyword evidence="2" id="KW-0813">Transport</keyword>
<dbReference type="GO" id="GO:0046872">
    <property type="term" value="F:metal ion binding"/>
    <property type="evidence" value="ECO:0007669"/>
    <property type="project" value="UniProtKB-KW"/>
</dbReference>
<dbReference type="Gene3D" id="3.90.10.10">
    <property type="entry name" value="Cytochrome C3"/>
    <property type="match status" value="2"/>
</dbReference>
<dbReference type="SUPFAM" id="SSF48695">
    <property type="entry name" value="Multiheme cytochromes"/>
    <property type="match status" value="1"/>
</dbReference>
<feature type="domain" description="Tetrahaem cytochrome" evidence="9">
    <location>
        <begin position="88"/>
        <end position="205"/>
    </location>
</feature>
<keyword evidence="8" id="KW-1133">Transmembrane helix</keyword>
<keyword evidence="7" id="KW-0408">Iron</keyword>
<dbReference type="PANTHER" id="PTHR35038">
    <property type="entry name" value="DISSIMILATORY SULFITE REDUCTASE SIRA"/>
    <property type="match status" value="1"/>
</dbReference>
<evidence type="ECO:0000256" key="3">
    <source>
        <dbReference type="ARBA" id="ARBA00022617"/>
    </source>
</evidence>
<proteinExistence type="predicted"/>
<feature type="transmembrane region" description="Helical" evidence="8">
    <location>
        <begin position="423"/>
        <end position="440"/>
    </location>
</feature>
<organism evidence="10">
    <name type="scientific">hydrothermal vent metagenome</name>
    <dbReference type="NCBI Taxonomy" id="652676"/>
    <lineage>
        <taxon>unclassified sequences</taxon>
        <taxon>metagenomes</taxon>
        <taxon>ecological metagenomes</taxon>
    </lineage>
</organism>
<evidence type="ECO:0000259" key="9">
    <source>
        <dbReference type="Pfam" id="PF14537"/>
    </source>
</evidence>
<dbReference type="InterPro" id="IPR012286">
    <property type="entry name" value="Tetrahaem_cytochrome"/>
</dbReference>
<evidence type="ECO:0000256" key="2">
    <source>
        <dbReference type="ARBA" id="ARBA00022448"/>
    </source>
</evidence>
<dbReference type="InterPro" id="IPR051829">
    <property type="entry name" value="Multiheme_Cytochr_ET"/>
</dbReference>
<accession>A0A3B1C803</accession>
<reference evidence="10" key="1">
    <citation type="submission" date="2018-06" db="EMBL/GenBank/DDBJ databases">
        <authorList>
            <person name="Zhirakovskaya E."/>
        </authorList>
    </citation>
    <scope>NUCLEOTIDE SEQUENCE</scope>
</reference>
<evidence type="ECO:0000256" key="5">
    <source>
        <dbReference type="ARBA" id="ARBA00022729"/>
    </source>
</evidence>
<keyword evidence="6" id="KW-0249">Electron transport</keyword>
<evidence type="ECO:0000313" key="10">
    <source>
        <dbReference type="EMBL" id="VAX14765.1"/>
    </source>
</evidence>
<evidence type="ECO:0000256" key="8">
    <source>
        <dbReference type="SAM" id="Phobius"/>
    </source>
</evidence>
<dbReference type="GO" id="GO:0030313">
    <property type="term" value="C:cell envelope"/>
    <property type="evidence" value="ECO:0007669"/>
    <property type="project" value="UniProtKB-SubCell"/>
</dbReference>
<dbReference type="AlphaFoldDB" id="A0A3B1C803"/>
<evidence type="ECO:0000256" key="7">
    <source>
        <dbReference type="ARBA" id="ARBA00023004"/>
    </source>
</evidence>
<protein>
    <recommendedName>
        <fullName evidence="9">Tetrahaem cytochrome domain-containing protein</fullName>
    </recommendedName>
</protein>
<keyword evidence="5" id="KW-0732">Signal</keyword>
<name>A0A3B1C803_9ZZZZ</name>
<sequence>MRLIKRNERHMNVATRGFYRCAMVSKYFTFLAFILFSVIPAQAALSPEGKPNQGDSYLQYKDYNCIVCHKEMEDESLTPPVDKWMKSVHREVGVRCADCHGGNPADEDMAMDEEAGFKGAPEPKDIPALCAKCHSDAKLMRSYNQRADQYMLYSGSVHGRRLEAGNENAPSCVSCHGAHRILRIKDPDSSVSRRAIPVTCGNCHSKQKIFEKIGKPWNQLSLYKKSKHYKLFAEGDLLTPTCVDCHGNHSILPATSERTRTVCFNCHSQQAEYYKASPHWKIYKKEGEPICLDCHNSHDILHPTADKFTGDEDNDCAGCHDEGSDAYTSAKKIQRSVNLATALVKRADMLLTGFKEGAHGGFEISGLEERLLKVEDNLKELLALTHKININEVSITSKNIVKAAQGITAEVESMLSELKVRRLGLVIGWVVFLGFTVVLWQKSKSLEWRD</sequence>
<dbReference type="GO" id="GO:0016491">
    <property type="term" value="F:oxidoreductase activity"/>
    <property type="evidence" value="ECO:0007669"/>
    <property type="project" value="TreeGrafter"/>
</dbReference>
<evidence type="ECO:0000256" key="4">
    <source>
        <dbReference type="ARBA" id="ARBA00022723"/>
    </source>
</evidence>
<evidence type="ECO:0000256" key="1">
    <source>
        <dbReference type="ARBA" id="ARBA00004196"/>
    </source>
</evidence>
<dbReference type="PANTHER" id="PTHR35038:SF6">
    <property type="entry name" value="SURFACE LOCALIZED DECAHEME CYTOCHROME C LIPOPROTEIN"/>
    <property type="match status" value="1"/>
</dbReference>
<keyword evidence="4" id="KW-0479">Metal-binding</keyword>
<keyword evidence="3" id="KW-0349">Heme</keyword>
<gene>
    <name evidence="10" type="ORF">MNBD_NITROSPINAE04-809</name>
</gene>
<dbReference type="EMBL" id="UOGA01000010">
    <property type="protein sequence ID" value="VAX14765.1"/>
    <property type="molecule type" value="Genomic_DNA"/>
</dbReference>
<keyword evidence="8" id="KW-0472">Membrane</keyword>
<dbReference type="InterPro" id="IPR036280">
    <property type="entry name" value="Multihaem_cyt_sf"/>
</dbReference>